<feature type="transmembrane region" description="Helical" evidence="8">
    <location>
        <begin position="32"/>
        <end position="54"/>
    </location>
</feature>
<evidence type="ECO:0000256" key="1">
    <source>
        <dbReference type="ARBA" id="ARBA00004651"/>
    </source>
</evidence>
<organism evidence="9 10">
    <name type="scientific">Alteribacillus iranensis</name>
    <dbReference type="NCBI Taxonomy" id="930128"/>
    <lineage>
        <taxon>Bacteria</taxon>
        <taxon>Bacillati</taxon>
        <taxon>Bacillota</taxon>
        <taxon>Bacilli</taxon>
        <taxon>Bacillales</taxon>
        <taxon>Bacillaceae</taxon>
        <taxon>Alteribacillus</taxon>
    </lineage>
</organism>
<dbReference type="STRING" id="930128.SAMN05192532_103247"/>
<feature type="transmembrane region" description="Helical" evidence="8">
    <location>
        <begin position="160"/>
        <end position="185"/>
    </location>
</feature>
<evidence type="ECO:0000256" key="6">
    <source>
        <dbReference type="ARBA" id="ARBA00022989"/>
    </source>
</evidence>
<evidence type="ECO:0000313" key="9">
    <source>
        <dbReference type="EMBL" id="SFE72594.1"/>
    </source>
</evidence>
<name>A0A1I2CWC9_9BACI</name>
<sequence length="368" mass="40906">MPQGKFYRICYGIILLLLIVYLGTLVDFMFEPVIVLVTSLFAPIVVAGVLYYLFRPVIHVMSHYMKIPRGMAILLLYLLVLGVIALLVLLVGPPLQHQLTSLINNTPRLINEIQRIIVELQHQEWFNRFLEEMEGVSWNELTARAAEYANQVLSNLGSNVVSIVGAITNVVIVLLILPFILYYMLKEGEKAPEFILRLLPKKQETEGRRILGDMDTALSSYIQGQIIVSFFVGVCVLIGYTIIGLEYSLVLALVAMFTNVIPFIGPWIGTLPGVVVGFLDSPFTALLVIIVVVIVQQLESNLISPQVMGKKLDVHPVTIILLLLVAGRFAGVVGLLLAVPTYAVLKVIVSHTYRLLKLRHNPPKENGS</sequence>
<dbReference type="AlphaFoldDB" id="A0A1I2CWC9"/>
<proteinExistence type="inferred from homology"/>
<comment type="similarity">
    <text evidence="2">Belongs to the autoinducer-2 exporter (AI-2E) (TC 2.A.86) family.</text>
</comment>
<dbReference type="RefSeq" id="WP_091660478.1">
    <property type="nucleotide sequence ID" value="NZ_FONT01000003.1"/>
</dbReference>
<dbReference type="GO" id="GO:0055085">
    <property type="term" value="P:transmembrane transport"/>
    <property type="evidence" value="ECO:0007669"/>
    <property type="project" value="TreeGrafter"/>
</dbReference>
<dbReference type="OrthoDB" id="9793390at2"/>
<gene>
    <name evidence="9" type="ORF">SAMN05192532_103247</name>
</gene>
<protein>
    <submittedName>
        <fullName evidence="9">Predicted PurR-regulated permease PerM</fullName>
    </submittedName>
</protein>
<keyword evidence="4" id="KW-1003">Cell membrane</keyword>
<keyword evidence="3" id="KW-0813">Transport</keyword>
<evidence type="ECO:0000256" key="3">
    <source>
        <dbReference type="ARBA" id="ARBA00022448"/>
    </source>
</evidence>
<keyword evidence="7 8" id="KW-0472">Membrane</keyword>
<feature type="transmembrane region" description="Helical" evidence="8">
    <location>
        <begin position="74"/>
        <end position="92"/>
    </location>
</feature>
<feature type="transmembrane region" description="Helical" evidence="8">
    <location>
        <begin position="249"/>
        <end position="268"/>
    </location>
</feature>
<keyword evidence="10" id="KW-1185">Reference proteome</keyword>
<dbReference type="Pfam" id="PF01594">
    <property type="entry name" value="AI-2E_transport"/>
    <property type="match status" value="1"/>
</dbReference>
<evidence type="ECO:0000256" key="4">
    <source>
        <dbReference type="ARBA" id="ARBA00022475"/>
    </source>
</evidence>
<dbReference type="InterPro" id="IPR002549">
    <property type="entry name" value="AI-2E-like"/>
</dbReference>
<evidence type="ECO:0000256" key="5">
    <source>
        <dbReference type="ARBA" id="ARBA00022692"/>
    </source>
</evidence>
<evidence type="ECO:0000256" key="8">
    <source>
        <dbReference type="SAM" id="Phobius"/>
    </source>
</evidence>
<reference evidence="9 10" key="1">
    <citation type="submission" date="2016-10" db="EMBL/GenBank/DDBJ databases">
        <authorList>
            <person name="de Groot N.N."/>
        </authorList>
    </citation>
    <scope>NUCLEOTIDE SEQUENCE [LARGE SCALE GENOMIC DNA]</scope>
    <source>
        <strain evidence="9 10">DSM 23995</strain>
    </source>
</reference>
<feature type="transmembrane region" description="Helical" evidence="8">
    <location>
        <begin position="275"/>
        <end position="298"/>
    </location>
</feature>
<evidence type="ECO:0000256" key="2">
    <source>
        <dbReference type="ARBA" id="ARBA00009773"/>
    </source>
</evidence>
<dbReference type="PANTHER" id="PTHR21716">
    <property type="entry name" value="TRANSMEMBRANE PROTEIN"/>
    <property type="match status" value="1"/>
</dbReference>
<dbReference type="EMBL" id="FONT01000003">
    <property type="protein sequence ID" value="SFE72594.1"/>
    <property type="molecule type" value="Genomic_DNA"/>
</dbReference>
<evidence type="ECO:0000313" key="10">
    <source>
        <dbReference type="Proteomes" id="UP000199516"/>
    </source>
</evidence>
<dbReference type="GO" id="GO:0005886">
    <property type="term" value="C:plasma membrane"/>
    <property type="evidence" value="ECO:0007669"/>
    <property type="project" value="UniProtKB-SubCell"/>
</dbReference>
<dbReference type="PANTHER" id="PTHR21716:SF53">
    <property type="entry name" value="PERMEASE PERM-RELATED"/>
    <property type="match status" value="1"/>
</dbReference>
<feature type="transmembrane region" description="Helical" evidence="8">
    <location>
        <begin position="7"/>
        <end position="26"/>
    </location>
</feature>
<keyword evidence="6 8" id="KW-1133">Transmembrane helix</keyword>
<feature type="transmembrane region" description="Helical" evidence="8">
    <location>
        <begin position="318"/>
        <end position="345"/>
    </location>
</feature>
<dbReference type="Proteomes" id="UP000199516">
    <property type="component" value="Unassembled WGS sequence"/>
</dbReference>
<keyword evidence="5 8" id="KW-0812">Transmembrane</keyword>
<comment type="subcellular location">
    <subcellularLocation>
        <location evidence="1">Cell membrane</location>
        <topology evidence="1">Multi-pass membrane protein</topology>
    </subcellularLocation>
</comment>
<evidence type="ECO:0000256" key="7">
    <source>
        <dbReference type="ARBA" id="ARBA00023136"/>
    </source>
</evidence>
<feature type="transmembrane region" description="Helical" evidence="8">
    <location>
        <begin position="218"/>
        <end position="243"/>
    </location>
</feature>
<accession>A0A1I2CWC9</accession>